<evidence type="ECO:0000259" key="1">
    <source>
        <dbReference type="Pfam" id="PF13452"/>
    </source>
</evidence>
<comment type="caution">
    <text evidence="2">The sequence shown here is derived from an EMBL/GenBank/DDBJ whole genome shotgun (WGS) entry which is preliminary data.</text>
</comment>
<dbReference type="Pfam" id="PF13452">
    <property type="entry name" value="FAS1_DH_region"/>
    <property type="match status" value="1"/>
</dbReference>
<dbReference type="CDD" id="cd03441">
    <property type="entry name" value="R_hydratase_like"/>
    <property type="match status" value="1"/>
</dbReference>
<dbReference type="InterPro" id="IPR029069">
    <property type="entry name" value="HotDog_dom_sf"/>
</dbReference>
<proteinExistence type="predicted"/>
<feature type="domain" description="FAS1-like dehydratase" evidence="1">
    <location>
        <begin position="6"/>
        <end position="137"/>
    </location>
</feature>
<evidence type="ECO:0000313" key="2">
    <source>
        <dbReference type="EMBL" id="MEJ2885174.1"/>
    </source>
</evidence>
<dbReference type="InterPro" id="IPR016709">
    <property type="entry name" value="HadA-like"/>
</dbReference>
<gene>
    <name evidence="2" type="ORF">WCD41_01830</name>
</gene>
<dbReference type="SUPFAM" id="SSF54637">
    <property type="entry name" value="Thioesterase/thiol ester dehydrase-isomerase"/>
    <property type="match status" value="1"/>
</dbReference>
<keyword evidence="3" id="KW-1185">Reference proteome</keyword>
<protein>
    <submittedName>
        <fullName evidence="2">MaoC family dehydratase N-terminal domain-containing protein</fullName>
    </submittedName>
</protein>
<dbReference type="RefSeq" id="WP_337711668.1">
    <property type="nucleotide sequence ID" value="NZ_JBBEGL010000001.1"/>
</dbReference>
<dbReference type="Gene3D" id="3.10.129.10">
    <property type="entry name" value="Hotdog Thioesterase"/>
    <property type="match status" value="1"/>
</dbReference>
<dbReference type="PIRSF" id="PIRSF018072">
    <property type="entry name" value="UCP018072"/>
    <property type="match status" value="1"/>
</dbReference>
<name>A0ABU8N128_9PSEU</name>
<dbReference type="Proteomes" id="UP001370100">
    <property type="component" value="Unassembled WGS sequence"/>
</dbReference>
<dbReference type="EMBL" id="JBBEGL010000001">
    <property type="protein sequence ID" value="MEJ2885174.1"/>
    <property type="molecule type" value="Genomic_DNA"/>
</dbReference>
<evidence type="ECO:0000313" key="3">
    <source>
        <dbReference type="Proteomes" id="UP001370100"/>
    </source>
</evidence>
<sequence length="150" mass="16552">MIDTTIVGRELTSEVITLERSRLRLFARLLGYPADGVHRDLAAAGAAGHPDLVVPPTYLAGLETETEAIYRTLEDVGVDLATVLNGEQHFTHHRTLHAGDQIVFVTRITDVYARSEGRLEFLVRDTAVTRDGELVAELRNVIVVVHREAA</sequence>
<reference evidence="2 3" key="1">
    <citation type="submission" date="2024-03" db="EMBL/GenBank/DDBJ databases">
        <title>Actinomycetospora sp. OC33-EN06, a novel actinomycete isolated from wild orchid (Aerides multiflora).</title>
        <authorList>
            <person name="Suriyachadkun C."/>
        </authorList>
    </citation>
    <scope>NUCLEOTIDE SEQUENCE [LARGE SCALE GENOMIC DNA]</scope>
    <source>
        <strain evidence="2 3">OC33-EN06</strain>
    </source>
</reference>
<accession>A0ABU8N128</accession>
<organism evidence="2 3">
    <name type="scientific">Actinomycetospora aeridis</name>
    <dbReference type="NCBI Taxonomy" id="3129231"/>
    <lineage>
        <taxon>Bacteria</taxon>
        <taxon>Bacillati</taxon>
        <taxon>Actinomycetota</taxon>
        <taxon>Actinomycetes</taxon>
        <taxon>Pseudonocardiales</taxon>
        <taxon>Pseudonocardiaceae</taxon>
        <taxon>Actinomycetospora</taxon>
    </lineage>
</organism>
<dbReference type="InterPro" id="IPR039569">
    <property type="entry name" value="FAS1-like_DH_region"/>
</dbReference>